<dbReference type="OrthoDB" id="9789943at2"/>
<dbReference type="PANTHER" id="PTHR34351">
    <property type="entry name" value="SLR1927 PROTEIN-RELATED"/>
    <property type="match status" value="1"/>
</dbReference>
<keyword evidence="1" id="KW-0472">Membrane</keyword>
<protein>
    <submittedName>
        <fullName evidence="2">Uncharacterized protein (DUF58 family)</fullName>
    </submittedName>
</protein>
<keyword evidence="1" id="KW-1133">Transmembrane helix</keyword>
<keyword evidence="1" id="KW-0812">Transmembrane</keyword>
<sequence>MPISAAVQGFARGRWIKWLNRRIPPTQDIVLNQRRVFIFLSSHGGLMSCLLLSLFIAGINYANNLLLGLCFFLSSLLVITMHHTFANLSGLRITTVTTQAAFAGEVAGFTIRLSNPNGRTYYNLLLEWADASERVAVLEQGQEVTLFLRSQQRGRFYPPRLKIVTTYPLGLLRAWTWLALDMNAIIYPQPMPYDELPAGAGDKDDTEHGHKRRVGIEDFEGLKSFHAGDPLAHVSWKHLARGQGMLVKTYSEPVTGSNCLDYQAFVGLDKETRLQHLTWWVLRLTQNQQPFALKLPHKTISVGSGHSHQTACLTALALFEETQ</sequence>
<evidence type="ECO:0000313" key="2">
    <source>
        <dbReference type="EMBL" id="PTQ88458.1"/>
    </source>
</evidence>
<proteinExistence type="predicted"/>
<evidence type="ECO:0000256" key="1">
    <source>
        <dbReference type="SAM" id="Phobius"/>
    </source>
</evidence>
<reference evidence="2 3" key="1">
    <citation type="submission" date="2018-04" db="EMBL/GenBank/DDBJ databases">
        <title>Genomic Encyclopedia of Archaeal and Bacterial Type Strains, Phase II (KMG-II): from individual species to whole genera.</title>
        <authorList>
            <person name="Goeker M."/>
        </authorList>
    </citation>
    <scope>NUCLEOTIDE SEQUENCE [LARGE SCALE GENOMIC DNA]</scope>
    <source>
        <strain evidence="2 3">DSM 5822</strain>
    </source>
</reference>
<dbReference type="RefSeq" id="WP_107866337.1">
    <property type="nucleotide sequence ID" value="NZ_QAON01000012.1"/>
</dbReference>
<organism evidence="2 3">
    <name type="scientific">Agitococcus lubricus</name>
    <dbReference type="NCBI Taxonomy" id="1077255"/>
    <lineage>
        <taxon>Bacteria</taxon>
        <taxon>Pseudomonadati</taxon>
        <taxon>Pseudomonadota</taxon>
        <taxon>Gammaproteobacteria</taxon>
        <taxon>Moraxellales</taxon>
        <taxon>Moraxellaceae</taxon>
        <taxon>Agitococcus</taxon>
    </lineage>
</organism>
<feature type="transmembrane region" description="Helical" evidence="1">
    <location>
        <begin position="36"/>
        <end position="59"/>
    </location>
</feature>
<dbReference type="AlphaFoldDB" id="A0A2T5IWZ7"/>
<keyword evidence="3" id="KW-1185">Reference proteome</keyword>
<dbReference type="EMBL" id="QAON01000012">
    <property type="protein sequence ID" value="PTQ88458.1"/>
    <property type="molecule type" value="Genomic_DNA"/>
</dbReference>
<feature type="transmembrane region" description="Helical" evidence="1">
    <location>
        <begin position="65"/>
        <end position="85"/>
    </location>
</feature>
<name>A0A2T5IWZ7_9GAMM</name>
<accession>A0A2T5IWZ7</accession>
<dbReference type="Proteomes" id="UP000244223">
    <property type="component" value="Unassembled WGS sequence"/>
</dbReference>
<dbReference type="PANTHER" id="PTHR34351:SF1">
    <property type="entry name" value="SLR1927 PROTEIN"/>
    <property type="match status" value="1"/>
</dbReference>
<gene>
    <name evidence="2" type="ORF">C8N29_112104</name>
</gene>
<evidence type="ECO:0000313" key="3">
    <source>
        <dbReference type="Proteomes" id="UP000244223"/>
    </source>
</evidence>
<comment type="caution">
    <text evidence="2">The sequence shown here is derived from an EMBL/GenBank/DDBJ whole genome shotgun (WGS) entry which is preliminary data.</text>
</comment>